<reference evidence="2 3" key="1">
    <citation type="submission" date="2019-04" db="EMBL/GenBank/DDBJ databases">
        <authorList>
            <person name="Jiang L."/>
        </authorList>
    </citation>
    <scope>NUCLEOTIDE SEQUENCE [LARGE SCALE GENOMIC DNA]</scope>
    <source>
        <strain evidence="2 3">YIM 131853</strain>
    </source>
</reference>
<comment type="caution">
    <text evidence="2">The sequence shown here is derived from an EMBL/GenBank/DDBJ whole genome shotgun (WGS) entry which is preliminary data.</text>
</comment>
<gene>
    <name evidence="2" type="ORF">E6C64_15170</name>
</gene>
<sequence>MFPLFLDAAWKVLLAAVVLGAGLPALFAVGVRSFALAGAGSGPLTDDDGRAIAVSAPTSGGSTGLRILGVVCVVLVLAAVAVGLTVIIAGGFGKAVSFENVFPMIVDK</sequence>
<keyword evidence="1" id="KW-0812">Transmembrane</keyword>
<name>A0A4S4FJF0_9MICO</name>
<dbReference type="EMBL" id="SSSM01000005">
    <property type="protein sequence ID" value="THG29982.1"/>
    <property type="molecule type" value="Genomic_DNA"/>
</dbReference>
<evidence type="ECO:0000256" key="1">
    <source>
        <dbReference type="SAM" id="Phobius"/>
    </source>
</evidence>
<dbReference type="Proteomes" id="UP000309133">
    <property type="component" value="Unassembled WGS sequence"/>
</dbReference>
<accession>A0A4S4FJF0</accession>
<keyword evidence="1" id="KW-0472">Membrane</keyword>
<dbReference type="RefSeq" id="WP_136428311.1">
    <property type="nucleotide sequence ID" value="NZ_SSSM01000005.1"/>
</dbReference>
<proteinExistence type="predicted"/>
<feature type="transmembrane region" description="Helical" evidence="1">
    <location>
        <begin position="67"/>
        <end position="92"/>
    </location>
</feature>
<dbReference type="AlphaFoldDB" id="A0A4S4FJF0"/>
<keyword evidence="1" id="KW-1133">Transmembrane helix</keyword>
<organism evidence="2 3">
    <name type="scientific">Naasia lichenicola</name>
    <dbReference type="NCBI Taxonomy" id="2565933"/>
    <lineage>
        <taxon>Bacteria</taxon>
        <taxon>Bacillati</taxon>
        <taxon>Actinomycetota</taxon>
        <taxon>Actinomycetes</taxon>
        <taxon>Micrococcales</taxon>
        <taxon>Microbacteriaceae</taxon>
        <taxon>Naasia</taxon>
    </lineage>
</organism>
<keyword evidence="3" id="KW-1185">Reference proteome</keyword>
<protein>
    <submittedName>
        <fullName evidence="2">Uncharacterized protein</fullName>
    </submittedName>
</protein>
<evidence type="ECO:0000313" key="2">
    <source>
        <dbReference type="EMBL" id="THG29982.1"/>
    </source>
</evidence>
<evidence type="ECO:0000313" key="3">
    <source>
        <dbReference type="Proteomes" id="UP000309133"/>
    </source>
</evidence>